<evidence type="ECO:0000313" key="3">
    <source>
        <dbReference type="Proteomes" id="UP000193218"/>
    </source>
</evidence>
<dbReference type="SUPFAM" id="SSF53335">
    <property type="entry name" value="S-adenosyl-L-methionine-dependent methyltransferases"/>
    <property type="match status" value="1"/>
</dbReference>
<dbReference type="InterPro" id="IPR029063">
    <property type="entry name" value="SAM-dependent_MTases_sf"/>
</dbReference>
<reference evidence="2 3" key="1">
    <citation type="submission" date="2017-03" db="EMBL/GenBank/DDBJ databases">
        <title>Widespread Adenine N6-methylation of Active Genes in Fungi.</title>
        <authorList>
            <consortium name="DOE Joint Genome Institute"/>
            <person name="Mondo S.J."/>
            <person name="Dannebaum R.O."/>
            <person name="Kuo R.C."/>
            <person name="Louie K.B."/>
            <person name="Bewick A.J."/>
            <person name="Labutti K."/>
            <person name="Haridas S."/>
            <person name="Kuo A."/>
            <person name="Salamov A."/>
            <person name="Ahrendt S.R."/>
            <person name="Lau R."/>
            <person name="Bowen B.P."/>
            <person name="Lipzen A."/>
            <person name="Sullivan W."/>
            <person name="Andreopoulos W.B."/>
            <person name="Clum A."/>
            <person name="Lindquist E."/>
            <person name="Daum C."/>
            <person name="Northen T.R."/>
            <person name="Ramamoorthy G."/>
            <person name="Schmitz R.J."/>
            <person name="Gryganskyi A."/>
            <person name="Culley D."/>
            <person name="Magnuson J."/>
            <person name="James T.Y."/>
            <person name="O'Malley M.A."/>
            <person name="Stajich J.E."/>
            <person name="Spatafora J.W."/>
            <person name="Visel A."/>
            <person name="Grigoriev I.V."/>
        </authorList>
    </citation>
    <scope>NUCLEOTIDE SEQUENCE [LARGE SCALE GENOMIC DNA]</scope>
    <source>
        <strain evidence="2 3">NRRL Y-17943</strain>
    </source>
</reference>
<dbReference type="GeneID" id="33554418"/>
<comment type="caution">
    <text evidence="2">The sequence shown here is derived from an EMBL/GenBank/DDBJ whole genome shotgun (WGS) entry which is preliminary data.</text>
</comment>
<dbReference type="GO" id="GO:0008757">
    <property type="term" value="F:S-adenosylmethionine-dependent methyltransferase activity"/>
    <property type="evidence" value="ECO:0007669"/>
    <property type="project" value="UniProtKB-ARBA"/>
</dbReference>
<evidence type="ECO:0008006" key="4">
    <source>
        <dbReference type="Google" id="ProtNLM"/>
    </source>
</evidence>
<dbReference type="Pfam" id="PF10294">
    <property type="entry name" value="Methyltransf_16"/>
    <property type="match status" value="1"/>
</dbReference>
<dbReference type="Proteomes" id="UP000193218">
    <property type="component" value="Unassembled WGS sequence"/>
</dbReference>
<dbReference type="OrthoDB" id="407325at2759"/>
<accession>A0A1Y1UKN7</accession>
<dbReference type="InterPro" id="IPR019410">
    <property type="entry name" value="Methyltransf_16"/>
</dbReference>
<proteinExistence type="predicted"/>
<name>A0A1Y1UKN7_9TREE</name>
<evidence type="ECO:0000313" key="2">
    <source>
        <dbReference type="EMBL" id="ORX38621.1"/>
    </source>
</evidence>
<dbReference type="PANTHER" id="PTHR14614">
    <property type="entry name" value="HEPATOCELLULAR CARCINOMA-ASSOCIATED ANTIGEN"/>
    <property type="match status" value="1"/>
</dbReference>
<dbReference type="AlphaFoldDB" id="A0A1Y1UKN7"/>
<dbReference type="PANTHER" id="PTHR14614:SF104">
    <property type="entry name" value="N-METHYLTRANSFERASE, PUTATIVE (AFU_ORTHOLOGUE AFUA_1G17750)-RELATED"/>
    <property type="match status" value="1"/>
</dbReference>
<keyword evidence="3" id="KW-1185">Reference proteome</keyword>
<dbReference type="EMBL" id="NBSH01000004">
    <property type="protein sequence ID" value="ORX38621.1"/>
    <property type="molecule type" value="Genomic_DNA"/>
</dbReference>
<feature type="region of interest" description="Disordered" evidence="1">
    <location>
        <begin position="1"/>
        <end position="31"/>
    </location>
</feature>
<protein>
    <recommendedName>
        <fullName evidence="4">Methyltransferase-domain-containing protein</fullName>
    </recommendedName>
</protein>
<feature type="compositionally biased region" description="Low complexity" evidence="1">
    <location>
        <begin position="1"/>
        <end position="19"/>
    </location>
</feature>
<organism evidence="2 3">
    <name type="scientific">Kockovaella imperatae</name>
    <dbReference type="NCBI Taxonomy" id="4999"/>
    <lineage>
        <taxon>Eukaryota</taxon>
        <taxon>Fungi</taxon>
        <taxon>Dikarya</taxon>
        <taxon>Basidiomycota</taxon>
        <taxon>Agaricomycotina</taxon>
        <taxon>Tremellomycetes</taxon>
        <taxon>Tremellales</taxon>
        <taxon>Cuniculitremaceae</taxon>
        <taxon>Kockovaella</taxon>
    </lineage>
</organism>
<dbReference type="InParanoid" id="A0A1Y1UKN7"/>
<dbReference type="STRING" id="4999.A0A1Y1UKN7"/>
<dbReference type="Gene3D" id="3.40.50.150">
    <property type="entry name" value="Vaccinia Virus protein VP39"/>
    <property type="match status" value="1"/>
</dbReference>
<dbReference type="GO" id="GO:0005737">
    <property type="term" value="C:cytoplasm"/>
    <property type="evidence" value="ECO:0007669"/>
    <property type="project" value="TreeGrafter"/>
</dbReference>
<evidence type="ECO:0000256" key="1">
    <source>
        <dbReference type="SAM" id="MobiDB-lite"/>
    </source>
</evidence>
<sequence length="303" mass="32425">MASRGAGSRSSRSSSTSSLSHEHDEANQEAAVEIEAEGDEAHDDPLNIYDTGLSNLFSIPPIAFSTTSPTSLYIYGPPPAARTQTPIRLRVPTPGASVFNKLQANHVWLSALYLADQITTGEVQLGSRVLELGAGAGLPGIAACLLGCDVLSTDWGDEDILACLESNFNRNCETKSAGHWAAMSHEWGSDPIKLLAFGSHPSGEDKAVSNIGSHDPKPKRFDTLLLADTLWVSSAHSVLLDSIQALLAPKGMAHIAAGLHTGRWPVESFIKQAEERGAHIERVREVRWAGAGQWEVMDQADDA</sequence>
<gene>
    <name evidence="2" type="ORF">BD324DRAFT_370912</name>
</gene>
<dbReference type="RefSeq" id="XP_021872543.1">
    <property type="nucleotide sequence ID" value="XM_022012610.1"/>
</dbReference>